<keyword evidence="2" id="KW-1185">Reference proteome</keyword>
<evidence type="ECO:0000313" key="2">
    <source>
        <dbReference type="Proteomes" id="UP000179145"/>
    </source>
</evidence>
<dbReference type="OrthoDB" id="5801306at2"/>
<dbReference type="EMBL" id="CP014676">
    <property type="protein sequence ID" value="AOX18705.1"/>
    <property type="molecule type" value="Genomic_DNA"/>
</dbReference>
<dbReference type="AlphaFoldDB" id="A0A1D8UYH7"/>
<dbReference type="Proteomes" id="UP000179145">
    <property type="component" value="Plasmid pKB14400_2"/>
</dbReference>
<keyword evidence="1" id="KW-0614">Plasmid</keyword>
<proteinExistence type="predicted"/>
<dbReference type="RefSeq" id="WP_070404153.1">
    <property type="nucleotide sequence ID" value="NZ_CP014676.1"/>
</dbReference>
<sequence length="64" mass="7070">MSAPQPAQLSLFLFRFDLIRLDAATKTGHFDEMVVQPGLFGGAAANLLTQLHAQRIKRGSRTRC</sequence>
<reference evidence="1 2" key="1">
    <citation type="journal article" date="2016" name="Microb. Cell Fact.">
        <title>Dissection of exopolysaccharide biosynthesis in Kozakia baliensis.</title>
        <authorList>
            <person name="Brandt J.U."/>
            <person name="Jakob F."/>
            <person name="Behr J."/>
            <person name="Geissler A.J."/>
            <person name="Vogel R.F."/>
        </authorList>
    </citation>
    <scope>NUCLEOTIDE SEQUENCE [LARGE SCALE GENOMIC DNA]</scope>
    <source>
        <strain evidence="1 2">DSM 14400</strain>
        <plasmid evidence="2">Plasmid pkb14400_2</plasmid>
    </source>
</reference>
<organism evidence="1 2">
    <name type="scientific">Kozakia baliensis</name>
    <dbReference type="NCBI Taxonomy" id="153496"/>
    <lineage>
        <taxon>Bacteria</taxon>
        <taxon>Pseudomonadati</taxon>
        <taxon>Pseudomonadota</taxon>
        <taxon>Alphaproteobacteria</taxon>
        <taxon>Acetobacterales</taxon>
        <taxon>Acetobacteraceae</taxon>
        <taxon>Kozakia</taxon>
    </lineage>
</organism>
<name>A0A1D8UYH7_9PROT</name>
<evidence type="ECO:0000313" key="1">
    <source>
        <dbReference type="EMBL" id="AOX18705.1"/>
    </source>
</evidence>
<gene>
    <name evidence="1" type="ORF">A0U89_15475</name>
</gene>
<protein>
    <submittedName>
        <fullName evidence="1">Uncharacterized protein</fullName>
    </submittedName>
</protein>
<accession>A0A1D8UYH7</accession>
<geneLocation type="plasmid" evidence="2">
    <name>pkb14400_2</name>
</geneLocation>
<dbReference type="KEGG" id="kba:A0U89_15475"/>